<feature type="transmembrane region" description="Helical" evidence="1">
    <location>
        <begin position="83"/>
        <end position="103"/>
    </location>
</feature>
<organism evidence="3 4">
    <name type="scientific">Paenibacillus ehimensis</name>
    <dbReference type="NCBI Taxonomy" id="79264"/>
    <lineage>
        <taxon>Bacteria</taxon>
        <taxon>Bacillati</taxon>
        <taxon>Bacillota</taxon>
        <taxon>Bacilli</taxon>
        <taxon>Bacillales</taxon>
        <taxon>Paenibacillaceae</taxon>
        <taxon>Paenibacillus</taxon>
    </lineage>
</organism>
<accession>A0ABT8VH38</accession>
<dbReference type="RefSeq" id="WP_302880537.1">
    <property type="nucleotide sequence ID" value="NZ_JAUMKJ010000038.1"/>
</dbReference>
<dbReference type="EMBL" id="JAUMKJ010000038">
    <property type="protein sequence ID" value="MDO3680274.1"/>
    <property type="molecule type" value="Genomic_DNA"/>
</dbReference>
<feature type="transmembrane region" description="Helical" evidence="1">
    <location>
        <begin position="45"/>
        <end position="62"/>
    </location>
</feature>
<name>A0ABT8VH38_9BACL</name>
<reference evidence="3" key="1">
    <citation type="submission" date="2023-07" db="EMBL/GenBank/DDBJ databases">
        <authorList>
            <person name="Aktuganov G."/>
            <person name="Boyko T."/>
            <person name="Delegan Y."/>
            <person name="Galimzianova N."/>
            <person name="Gilvanova E."/>
            <person name="Korobov V."/>
            <person name="Kuzmina L."/>
            <person name="Melentiev A."/>
            <person name="Milman P."/>
            <person name="Ryabova A."/>
            <person name="Stupak E."/>
            <person name="Yasakov T."/>
            <person name="Zharikova N."/>
            <person name="Zhurenko E."/>
        </authorList>
    </citation>
    <scope>NUCLEOTIDE SEQUENCE</scope>
    <source>
        <strain evidence="3">IB-739</strain>
    </source>
</reference>
<feature type="transmembrane region" description="Helical" evidence="1">
    <location>
        <begin position="118"/>
        <end position="136"/>
    </location>
</feature>
<evidence type="ECO:0000313" key="3">
    <source>
        <dbReference type="EMBL" id="MDO3680274.1"/>
    </source>
</evidence>
<protein>
    <submittedName>
        <fullName evidence="3">Type II CAAX endopeptidase family protein</fullName>
    </submittedName>
</protein>
<keyword evidence="1" id="KW-1133">Transmembrane helix</keyword>
<dbReference type="PANTHER" id="PTHR39430:SF1">
    <property type="entry name" value="PROTEASE"/>
    <property type="match status" value="1"/>
</dbReference>
<keyword evidence="4" id="KW-1185">Reference proteome</keyword>
<dbReference type="PANTHER" id="PTHR39430">
    <property type="entry name" value="MEMBRANE-ASSOCIATED PROTEASE-RELATED"/>
    <property type="match status" value="1"/>
</dbReference>
<evidence type="ECO:0000256" key="1">
    <source>
        <dbReference type="SAM" id="Phobius"/>
    </source>
</evidence>
<sequence>MRPILFDKQGRLRGGWKLLRIGMVTTGFVFILAFMFKLSTGEGKVPSWVIPVSIIFAVLFCMRWFDGIKLKEIGVTWNRLPHVLYGAFLGTASAILLGLYLVLTGELSSDFWTNPDSLWKKLALCICVGIGEELLFRGYLLRLLQQSYNTIWAVVISSLLFVLIHAVNPQYDLKAYLFAGLAALLLIYMLFRTGSLWLSIGFHISWNYVQELFQYPYTGGLIGNVIIILLNFLVVWFWTKGRASNGNVLRLPSH</sequence>
<feature type="domain" description="CAAX prenyl protease 2/Lysostaphin resistance protein A-like" evidence="2">
    <location>
        <begin position="117"/>
        <end position="209"/>
    </location>
</feature>
<feature type="transmembrane region" description="Helical" evidence="1">
    <location>
        <begin position="148"/>
        <end position="167"/>
    </location>
</feature>
<keyword evidence="1" id="KW-0472">Membrane</keyword>
<feature type="transmembrane region" description="Helical" evidence="1">
    <location>
        <begin position="21"/>
        <end position="39"/>
    </location>
</feature>
<feature type="transmembrane region" description="Helical" evidence="1">
    <location>
        <begin position="212"/>
        <end position="238"/>
    </location>
</feature>
<evidence type="ECO:0000259" key="2">
    <source>
        <dbReference type="Pfam" id="PF02517"/>
    </source>
</evidence>
<proteinExistence type="predicted"/>
<evidence type="ECO:0000313" key="4">
    <source>
        <dbReference type="Proteomes" id="UP001168883"/>
    </source>
</evidence>
<comment type="caution">
    <text evidence="3">The sequence shown here is derived from an EMBL/GenBank/DDBJ whole genome shotgun (WGS) entry which is preliminary data.</text>
</comment>
<gene>
    <name evidence="3" type="ORF">Q3C12_25005</name>
</gene>
<dbReference type="Pfam" id="PF02517">
    <property type="entry name" value="Rce1-like"/>
    <property type="match status" value="1"/>
</dbReference>
<dbReference type="InterPro" id="IPR003675">
    <property type="entry name" value="Rce1/LyrA-like_dom"/>
</dbReference>
<keyword evidence="1" id="KW-0812">Transmembrane</keyword>
<dbReference type="Proteomes" id="UP001168883">
    <property type="component" value="Unassembled WGS sequence"/>
</dbReference>